<sequence>MERNIKVGVLIAVFLTCFLMNNTKLVVADVTDIEYDSPSFVKTDPTGSDQNDSADTGDNRNWFEKLLDLAEEKWDDAKEYMQDEWEKFKDWSYEKWEDFKEWAPEAWDKATDWMWDGLTAIGDFFVAVWENEWVQVVVGAVVATGVIIGGLLLVGTPIGWGILAVVGGGALLGGGIYKLLAGDNFSFLGSLLSSLGGGLLGLGIFAGITSGFFAVAGNATRIFLVNNFVKARIWGSLAVAVIRQNLVNSWATFMLHTRVGLSMWGAKIASGAAYLGSQIARFGAFLASKIAPQGWKIWARNAGLAGTMGAFFNGYLYFATTSPEERAWKDLLIETAIGGASGVLLSPFLLVQTLKTGGKIFLAGYAGLENFLIEGLKSGEWTWQSAVIGAAAGLFVGYVVSPMLTNGTKLLKGLLNGGKTDLHTVDDILVDNATKPFGADMRSDLNKTFDNYDINSQNGGKDVSDHKLRPDPQIEPKQTPDMDPRLDLQSDPKPEPQPDSKPDPQPDPKPEPQPDPKPEPQPDPKPEPQPDPKPEPQPDPKPEPQPDPKPEPQPDPKPEPQPDPKPEPQPDPKPEPQPDPKPEPQPDPKPEPQPDPKPEPQPDPKPEPQPDQTPDEDSNDGQELDAGDNKVDNLDEVENGAHSSDDVDDREKDSERSVSENQPTTQNNRFEGPQPSFAK</sequence>
<feature type="compositionally biased region" description="Polar residues" evidence="1">
    <location>
        <begin position="659"/>
        <end position="669"/>
    </location>
</feature>
<dbReference type="PANTHER" id="PTHR34403:SF14">
    <property type="entry name" value="OS05G0225800 PROTEIN"/>
    <property type="match status" value="1"/>
</dbReference>
<evidence type="ECO:0000313" key="4">
    <source>
        <dbReference type="Proteomes" id="UP001596109"/>
    </source>
</evidence>
<feature type="compositionally biased region" description="Basic and acidic residues" evidence="1">
    <location>
        <begin position="462"/>
        <end position="608"/>
    </location>
</feature>
<feature type="transmembrane region" description="Helical" evidence="2">
    <location>
        <begin position="160"/>
        <end position="180"/>
    </location>
</feature>
<feature type="region of interest" description="Disordered" evidence="1">
    <location>
        <begin position="451"/>
        <end position="679"/>
    </location>
</feature>
<keyword evidence="2" id="KW-0812">Transmembrane</keyword>
<reference evidence="4" key="1">
    <citation type="journal article" date="2019" name="Int. J. Syst. Evol. Microbiol.">
        <title>The Global Catalogue of Microorganisms (GCM) 10K type strain sequencing project: providing services to taxonomists for standard genome sequencing and annotation.</title>
        <authorList>
            <consortium name="The Broad Institute Genomics Platform"/>
            <consortium name="The Broad Institute Genome Sequencing Center for Infectious Disease"/>
            <person name="Wu L."/>
            <person name="Ma J."/>
        </authorList>
    </citation>
    <scope>NUCLEOTIDE SEQUENCE [LARGE SCALE GENOMIC DNA]</scope>
    <source>
        <strain evidence="4">CGMCC 4.1434</strain>
    </source>
</reference>
<evidence type="ECO:0000256" key="1">
    <source>
        <dbReference type="SAM" id="MobiDB-lite"/>
    </source>
</evidence>
<name>A0ABW0TKA8_9BACL</name>
<protein>
    <submittedName>
        <fullName evidence="3">Uncharacterized protein</fullName>
    </submittedName>
</protein>
<feature type="transmembrane region" description="Helical" evidence="2">
    <location>
        <begin position="200"/>
        <end position="224"/>
    </location>
</feature>
<feature type="transmembrane region" description="Helical" evidence="2">
    <location>
        <begin position="297"/>
        <end position="319"/>
    </location>
</feature>
<dbReference type="RefSeq" id="WP_381432438.1">
    <property type="nucleotide sequence ID" value="NZ_JBHSNO010000005.1"/>
</dbReference>
<feature type="transmembrane region" description="Helical" evidence="2">
    <location>
        <begin position="331"/>
        <end position="351"/>
    </location>
</feature>
<dbReference type="PANTHER" id="PTHR34403">
    <property type="entry name" value="TOL-PAL SYSTEM PROTEIN TOLA"/>
    <property type="match status" value="1"/>
</dbReference>
<comment type="caution">
    <text evidence="3">The sequence shown here is derived from an EMBL/GenBank/DDBJ whole genome shotgun (WGS) entry which is preliminary data.</text>
</comment>
<feature type="compositionally biased region" description="Acidic residues" evidence="1">
    <location>
        <begin position="613"/>
        <end position="626"/>
    </location>
</feature>
<gene>
    <name evidence="3" type="ORF">ACFPRA_07990</name>
</gene>
<evidence type="ECO:0000313" key="3">
    <source>
        <dbReference type="EMBL" id="MFC5588823.1"/>
    </source>
</evidence>
<evidence type="ECO:0000256" key="2">
    <source>
        <dbReference type="SAM" id="Phobius"/>
    </source>
</evidence>
<keyword evidence="2" id="KW-0472">Membrane</keyword>
<dbReference type="EMBL" id="JBHSNO010000005">
    <property type="protein sequence ID" value="MFC5588823.1"/>
    <property type="molecule type" value="Genomic_DNA"/>
</dbReference>
<dbReference type="Proteomes" id="UP001596109">
    <property type="component" value="Unassembled WGS sequence"/>
</dbReference>
<feature type="compositionally biased region" description="Basic and acidic residues" evidence="1">
    <location>
        <begin position="643"/>
        <end position="658"/>
    </location>
</feature>
<feature type="transmembrane region" description="Helical" evidence="2">
    <location>
        <begin position="133"/>
        <end position="153"/>
    </location>
</feature>
<keyword evidence="2" id="KW-1133">Transmembrane helix</keyword>
<keyword evidence="4" id="KW-1185">Reference proteome</keyword>
<organism evidence="3 4">
    <name type="scientific">Sporosarcina soli</name>
    <dbReference type="NCBI Taxonomy" id="334736"/>
    <lineage>
        <taxon>Bacteria</taxon>
        <taxon>Bacillati</taxon>
        <taxon>Bacillota</taxon>
        <taxon>Bacilli</taxon>
        <taxon>Bacillales</taxon>
        <taxon>Caryophanaceae</taxon>
        <taxon>Sporosarcina</taxon>
    </lineage>
</organism>
<accession>A0ABW0TKA8</accession>
<proteinExistence type="predicted"/>
<dbReference type="InterPro" id="IPR050972">
    <property type="entry name" value="SDr-like"/>
</dbReference>